<sequence length="117" mass="12981">NGVYGCGLYVVPDDSSIESMKSLVIDSATIKLAVLCHIIRGKSELILAGSKECYPSFEELDLRVDNILAPKKHIVCSQMVTYFLPEYVINLRTPPRLEGFKGTWENNDAISNTVLCT</sequence>
<protein>
    <recommendedName>
        <fullName evidence="3">PARP</fullName>
    </recommendedName>
</protein>
<name>A0AAN8W008_9MAGN</name>
<organism evidence="1 2">
    <name type="scientific">Dillenia turbinata</name>
    <dbReference type="NCBI Taxonomy" id="194707"/>
    <lineage>
        <taxon>Eukaryota</taxon>
        <taxon>Viridiplantae</taxon>
        <taxon>Streptophyta</taxon>
        <taxon>Embryophyta</taxon>
        <taxon>Tracheophyta</taxon>
        <taxon>Spermatophyta</taxon>
        <taxon>Magnoliopsida</taxon>
        <taxon>eudicotyledons</taxon>
        <taxon>Gunneridae</taxon>
        <taxon>Pentapetalae</taxon>
        <taxon>Dilleniales</taxon>
        <taxon>Dilleniaceae</taxon>
        <taxon>Dillenia</taxon>
    </lineage>
</organism>
<evidence type="ECO:0008006" key="3">
    <source>
        <dbReference type="Google" id="ProtNLM"/>
    </source>
</evidence>
<feature type="non-terminal residue" evidence="1">
    <location>
        <position position="1"/>
    </location>
</feature>
<reference evidence="1 2" key="1">
    <citation type="submission" date="2023-12" db="EMBL/GenBank/DDBJ databases">
        <title>A high-quality genome assembly for Dillenia turbinata (Dilleniales).</title>
        <authorList>
            <person name="Chanderbali A."/>
        </authorList>
    </citation>
    <scope>NUCLEOTIDE SEQUENCE [LARGE SCALE GENOMIC DNA]</scope>
    <source>
        <strain evidence="1">LSX21</strain>
        <tissue evidence="1">Leaf</tissue>
    </source>
</reference>
<evidence type="ECO:0000313" key="1">
    <source>
        <dbReference type="EMBL" id="KAK6943505.1"/>
    </source>
</evidence>
<proteinExistence type="predicted"/>
<gene>
    <name evidence="1" type="ORF">RJ641_024607</name>
</gene>
<evidence type="ECO:0000313" key="2">
    <source>
        <dbReference type="Proteomes" id="UP001370490"/>
    </source>
</evidence>
<dbReference type="EMBL" id="JBAMMX010000003">
    <property type="protein sequence ID" value="KAK6943505.1"/>
    <property type="molecule type" value="Genomic_DNA"/>
</dbReference>
<dbReference type="PANTHER" id="PTHR32263:SF12">
    <property type="entry name" value="INACTIVE POLY [ADP-RIBOSE] POLYMERASE SRO4-RELATED"/>
    <property type="match status" value="1"/>
</dbReference>
<accession>A0AAN8W008</accession>
<comment type="caution">
    <text evidence="1">The sequence shown here is derived from an EMBL/GenBank/DDBJ whole genome shotgun (WGS) entry which is preliminary data.</text>
</comment>
<dbReference type="AlphaFoldDB" id="A0AAN8W008"/>
<dbReference type="InterPro" id="IPR044964">
    <property type="entry name" value="RCD1/SRO1-5"/>
</dbReference>
<keyword evidence="2" id="KW-1185">Reference proteome</keyword>
<dbReference type="PANTHER" id="PTHR32263">
    <property type="entry name" value="INACTIVE POLY [ADP-RIBOSE] POLYMERASE SRO4-RELATED"/>
    <property type="match status" value="1"/>
</dbReference>
<dbReference type="Proteomes" id="UP001370490">
    <property type="component" value="Unassembled WGS sequence"/>
</dbReference>